<organism evidence="2 3">
    <name type="scientific">Prorocentrum cordatum</name>
    <dbReference type="NCBI Taxonomy" id="2364126"/>
    <lineage>
        <taxon>Eukaryota</taxon>
        <taxon>Sar</taxon>
        <taxon>Alveolata</taxon>
        <taxon>Dinophyceae</taxon>
        <taxon>Prorocentrales</taxon>
        <taxon>Prorocentraceae</taxon>
        <taxon>Prorocentrum</taxon>
    </lineage>
</organism>
<feature type="region of interest" description="Disordered" evidence="1">
    <location>
        <begin position="76"/>
        <end position="119"/>
    </location>
</feature>
<reference evidence="2" key="1">
    <citation type="submission" date="2023-10" db="EMBL/GenBank/DDBJ databases">
        <authorList>
            <person name="Chen Y."/>
            <person name="Shah S."/>
            <person name="Dougan E. K."/>
            <person name="Thang M."/>
            <person name="Chan C."/>
        </authorList>
    </citation>
    <scope>NUCLEOTIDE SEQUENCE [LARGE SCALE GENOMIC DNA]</scope>
</reference>
<protein>
    <submittedName>
        <fullName evidence="2">Uncharacterized protein</fullName>
    </submittedName>
</protein>
<comment type="caution">
    <text evidence="2">The sequence shown here is derived from an EMBL/GenBank/DDBJ whole genome shotgun (WGS) entry which is preliminary data.</text>
</comment>
<feature type="non-terminal residue" evidence="2">
    <location>
        <position position="1"/>
    </location>
</feature>
<proteinExistence type="predicted"/>
<accession>A0ABN9WS48</accession>
<keyword evidence="3" id="KW-1185">Reference proteome</keyword>
<dbReference type="Proteomes" id="UP001189429">
    <property type="component" value="Unassembled WGS sequence"/>
</dbReference>
<evidence type="ECO:0000313" key="2">
    <source>
        <dbReference type="EMBL" id="CAK0888116.1"/>
    </source>
</evidence>
<dbReference type="EMBL" id="CAUYUJ010019028">
    <property type="protein sequence ID" value="CAK0888116.1"/>
    <property type="molecule type" value="Genomic_DNA"/>
</dbReference>
<gene>
    <name evidence="2" type="ORF">PCOR1329_LOCUS68965</name>
</gene>
<feature type="non-terminal residue" evidence="2">
    <location>
        <position position="119"/>
    </location>
</feature>
<name>A0ABN9WS48_9DINO</name>
<sequence>VSSLPGASAPPPDEAAGHEEALAPGCYPDPSLTLEALAYDGHRGPSLSMECPSLETLLQEMQNAVAAADIKLERLERFEDDSVRSRPTSTPRSRGDGSRPPEPPTPLPSARSASPRRPE</sequence>
<evidence type="ECO:0000256" key="1">
    <source>
        <dbReference type="SAM" id="MobiDB-lite"/>
    </source>
</evidence>
<feature type="region of interest" description="Disordered" evidence="1">
    <location>
        <begin position="1"/>
        <end position="27"/>
    </location>
</feature>
<evidence type="ECO:0000313" key="3">
    <source>
        <dbReference type="Proteomes" id="UP001189429"/>
    </source>
</evidence>